<dbReference type="GeneTree" id="ENSGT00390000015005"/>
<sequence>MGGRNSKPKPQYDISSTIAPMTTSSAPCHSSRPNTADLILVFFAGVLLTLLLTAMVFLIIKSCRRCHYSPQVPDPHSDSPAKRSSLGEDPLTYASMSFQPLEKKSHSLTANHSADLDPVVYAQVKATSQ</sequence>
<dbReference type="PANTHER" id="PTHR37997">
    <property type="entry name" value="TRANSMEMBRANE PROTEIN C1ORF162"/>
    <property type="match status" value="1"/>
</dbReference>
<dbReference type="Ensembl" id="ENSMMMT00000015307.1">
    <property type="protein sequence ID" value="ENSMMMP00000013407.1"/>
    <property type="gene ID" value="ENSMMMG00000011956.1"/>
</dbReference>
<dbReference type="OrthoDB" id="9451692at2759"/>
<evidence type="ECO:0000313" key="3">
    <source>
        <dbReference type="Ensembl" id="ENSMMMP00000013407.1"/>
    </source>
</evidence>
<evidence type="ECO:0000256" key="1">
    <source>
        <dbReference type="SAM" id="MobiDB-lite"/>
    </source>
</evidence>
<reference evidence="3" key="1">
    <citation type="submission" date="2025-08" db="UniProtKB">
        <authorList>
            <consortium name="Ensembl"/>
        </authorList>
    </citation>
    <scope>IDENTIFICATION</scope>
</reference>
<reference evidence="3" key="2">
    <citation type="submission" date="2025-09" db="UniProtKB">
        <authorList>
            <consortium name="Ensembl"/>
        </authorList>
    </citation>
    <scope>IDENTIFICATION</scope>
</reference>
<protein>
    <submittedName>
        <fullName evidence="3">Chromosome 1 open reading frame 162</fullName>
    </submittedName>
</protein>
<feature type="transmembrane region" description="Helical" evidence="2">
    <location>
        <begin position="39"/>
        <end position="60"/>
    </location>
</feature>
<name>A0A8C5ZFL2_MARMA</name>
<accession>A0A8C5ZFL2</accession>
<dbReference type="PANTHER" id="PTHR37997:SF1">
    <property type="entry name" value="TRANSMEMBRANE PROTEIN C1ORF162"/>
    <property type="match status" value="1"/>
</dbReference>
<organism evidence="3 4">
    <name type="scientific">Marmota marmota marmota</name>
    <name type="common">Alpine marmot</name>
    <dbReference type="NCBI Taxonomy" id="9994"/>
    <lineage>
        <taxon>Eukaryota</taxon>
        <taxon>Metazoa</taxon>
        <taxon>Chordata</taxon>
        <taxon>Craniata</taxon>
        <taxon>Vertebrata</taxon>
        <taxon>Euteleostomi</taxon>
        <taxon>Mammalia</taxon>
        <taxon>Eutheria</taxon>
        <taxon>Euarchontoglires</taxon>
        <taxon>Glires</taxon>
        <taxon>Rodentia</taxon>
        <taxon>Sciuromorpha</taxon>
        <taxon>Sciuridae</taxon>
        <taxon>Xerinae</taxon>
        <taxon>Marmotini</taxon>
        <taxon>Marmota</taxon>
    </lineage>
</organism>
<dbReference type="AlphaFoldDB" id="A0A8C5ZFL2"/>
<dbReference type="KEGG" id="mmma:107156116"/>
<proteinExistence type="predicted"/>
<evidence type="ECO:0000256" key="2">
    <source>
        <dbReference type="SAM" id="Phobius"/>
    </source>
</evidence>
<gene>
    <name evidence="3" type="primary">C1orf162</name>
</gene>
<dbReference type="InterPro" id="IPR037763">
    <property type="entry name" value="C1orf162"/>
</dbReference>
<evidence type="ECO:0000313" key="4">
    <source>
        <dbReference type="Proteomes" id="UP000694407"/>
    </source>
</evidence>
<keyword evidence="4" id="KW-1185">Reference proteome</keyword>
<feature type="region of interest" description="Disordered" evidence="1">
    <location>
        <begin position="69"/>
        <end position="88"/>
    </location>
</feature>
<dbReference type="Proteomes" id="UP000694407">
    <property type="component" value="Unplaced"/>
</dbReference>
<keyword evidence="2" id="KW-0472">Membrane</keyword>
<keyword evidence="2" id="KW-1133">Transmembrane helix</keyword>
<keyword evidence="2" id="KW-0812">Transmembrane</keyword>